<accession>A0A383XR88</accession>
<keyword evidence="3" id="KW-1185">Reference proteome</keyword>
<evidence type="ECO:0000259" key="1">
    <source>
        <dbReference type="Pfam" id="PF01593"/>
    </source>
</evidence>
<dbReference type="InterPro" id="IPR002937">
    <property type="entry name" value="Amino_oxidase"/>
</dbReference>
<dbReference type="PANTHER" id="PTHR42923">
    <property type="entry name" value="PROTOPORPHYRINOGEN OXIDASE"/>
    <property type="match status" value="1"/>
</dbReference>
<dbReference type="Gene3D" id="3.50.50.60">
    <property type="entry name" value="FAD/NAD(P)-binding domain"/>
    <property type="match status" value="1"/>
</dbReference>
<dbReference type="RefSeq" id="WP_109721141.1">
    <property type="nucleotide sequence ID" value="NZ_QEQK01000013.1"/>
</dbReference>
<feature type="domain" description="Amine oxidase" evidence="1">
    <location>
        <begin position="10"/>
        <end position="328"/>
    </location>
</feature>
<dbReference type="InterPro" id="IPR050464">
    <property type="entry name" value="Zeta_carotene_desat/Oxidored"/>
</dbReference>
<reference evidence="2 3" key="1">
    <citation type="submission" date="2018-05" db="EMBL/GenBank/DDBJ databases">
        <title>Abyssibacter profundi OUC007T gen. nov., sp. nov, a marine bacterium isolated from seawater of the Mariana Trench.</title>
        <authorList>
            <person name="Zhou S."/>
        </authorList>
    </citation>
    <scope>NUCLEOTIDE SEQUENCE [LARGE SCALE GENOMIC DNA]</scope>
    <source>
        <strain evidence="2 3">OUC007</strain>
    </source>
</reference>
<dbReference type="PANTHER" id="PTHR42923:SF17">
    <property type="entry name" value="AMINE OXIDASE DOMAIN-CONTAINING PROTEIN"/>
    <property type="match status" value="1"/>
</dbReference>
<protein>
    <recommendedName>
        <fullName evidence="1">Amine oxidase domain-containing protein</fullName>
    </recommendedName>
</protein>
<organism evidence="2 3">
    <name type="scientific">Abyssibacter profundi</name>
    <dbReference type="NCBI Taxonomy" id="2182787"/>
    <lineage>
        <taxon>Bacteria</taxon>
        <taxon>Pseudomonadati</taxon>
        <taxon>Pseudomonadota</taxon>
        <taxon>Gammaproteobacteria</taxon>
        <taxon>Chromatiales</taxon>
        <taxon>Oceanococcaceae</taxon>
        <taxon>Abyssibacter</taxon>
    </lineage>
</organism>
<name>A0A383XR88_9GAMM</name>
<dbReference type="OrthoDB" id="20837at2"/>
<dbReference type="EMBL" id="QEQK01000013">
    <property type="protein sequence ID" value="PWN55142.1"/>
    <property type="molecule type" value="Genomic_DNA"/>
</dbReference>
<proteinExistence type="predicted"/>
<dbReference type="Gene3D" id="3.30.70.1990">
    <property type="match status" value="1"/>
</dbReference>
<gene>
    <name evidence="2" type="ORF">DEH80_14040</name>
</gene>
<evidence type="ECO:0000313" key="2">
    <source>
        <dbReference type="EMBL" id="PWN55142.1"/>
    </source>
</evidence>
<evidence type="ECO:0000313" key="3">
    <source>
        <dbReference type="Proteomes" id="UP000251800"/>
    </source>
</evidence>
<dbReference type="Pfam" id="PF01593">
    <property type="entry name" value="Amino_oxidase"/>
    <property type="match status" value="1"/>
</dbReference>
<dbReference type="GO" id="GO:0016491">
    <property type="term" value="F:oxidoreductase activity"/>
    <property type="evidence" value="ECO:0007669"/>
    <property type="project" value="InterPro"/>
</dbReference>
<comment type="caution">
    <text evidence="2">The sequence shown here is derived from an EMBL/GenBank/DDBJ whole genome shotgun (WGS) entry which is preliminary data.</text>
</comment>
<dbReference type="SUPFAM" id="SSF51905">
    <property type="entry name" value="FAD/NAD(P)-binding domain"/>
    <property type="match status" value="1"/>
</dbReference>
<dbReference type="Gene3D" id="1.10.405.20">
    <property type="match status" value="1"/>
</dbReference>
<dbReference type="AlphaFoldDB" id="A0A383XR88"/>
<dbReference type="Proteomes" id="UP000251800">
    <property type="component" value="Unassembled WGS sequence"/>
</dbReference>
<sequence length="426" mass="47190">MRIAVIGSGVAGLGAAWSLSRQHEITLFEAADTPGGHTNTVTVDSPDGPLNIDTGFIVHNPVNYPNLIRMLSMLGVTTQPSTMSFALSAGDGALEYSGGGRLTGLFAQLSLLFRPSHWRMLFDILRFFRLTKQLLANDELADVTLGQFLDDHGFSDELQRRFLCPMAGAIWSTPAEATRAFPFPAFARFYESHGLLNIFKRPKWRTISGGSRRYVEAMLADFRGELRLSTPVQALRRTDAGVMVTTAAGEERFDAVVCAVHGDIAARMLADADEDEAAVLGGVQYAENRAILHTDTRLMPRRRLTWSSWNVLQTADTLDASPVCLSYWMNLLQALDTEEEYIVTLNPIREPDPRRVLYETVYTHPQYTPAMMEAQRRLPEIQGKRGIWWCGAWTGYGFHEDGFTSGLNVARALGCAPPWEADAGPS</sequence>
<dbReference type="InterPro" id="IPR036188">
    <property type="entry name" value="FAD/NAD-bd_sf"/>
</dbReference>